<name>A0ABX5NZ50_9HYPH</name>
<dbReference type="PANTHER" id="PTHR42760:SF133">
    <property type="entry name" value="3-OXOACYL-[ACYL-CARRIER-PROTEIN] REDUCTASE"/>
    <property type="match status" value="1"/>
</dbReference>
<reference evidence="3 4" key="1">
    <citation type="submission" date="2018-06" db="EMBL/GenBank/DDBJ databases">
        <title>Rhizobium wuzhouense sp. nov., isolated from roots of Oryza officinalis.</title>
        <authorList>
            <person name="Yuan T."/>
        </authorList>
    </citation>
    <scope>NUCLEOTIDE SEQUENCE [LARGE SCALE GENOMIC DNA]</scope>
    <source>
        <strain evidence="3 4">W44</strain>
    </source>
</reference>
<dbReference type="Proteomes" id="UP000247536">
    <property type="component" value="Unassembled WGS sequence"/>
</dbReference>
<evidence type="ECO:0000313" key="3">
    <source>
        <dbReference type="EMBL" id="PYB77909.1"/>
    </source>
</evidence>
<protein>
    <submittedName>
        <fullName evidence="3">Short-chain dehydrogenase</fullName>
    </submittedName>
</protein>
<dbReference type="EMBL" id="QJRY01000001">
    <property type="protein sequence ID" value="PYB77909.1"/>
    <property type="molecule type" value="Genomic_DNA"/>
</dbReference>
<evidence type="ECO:0000256" key="1">
    <source>
        <dbReference type="ARBA" id="ARBA00006484"/>
    </source>
</evidence>
<organism evidence="3 4">
    <name type="scientific">Rhizobium wuzhouense</name>
    <dbReference type="NCBI Taxonomy" id="1986026"/>
    <lineage>
        <taxon>Bacteria</taxon>
        <taxon>Pseudomonadati</taxon>
        <taxon>Pseudomonadota</taxon>
        <taxon>Alphaproteobacteria</taxon>
        <taxon>Hyphomicrobiales</taxon>
        <taxon>Rhizobiaceae</taxon>
        <taxon>Rhizobium/Agrobacterium group</taxon>
        <taxon>Rhizobium</taxon>
    </lineage>
</organism>
<dbReference type="Gene3D" id="3.40.50.720">
    <property type="entry name" value="NAD(P)-binding Rossmann-like Domain"/>
    <property type="match status" value="1"/>
</dbReference>
<evidence type="ECO:0000256" key="2">
    <source>
        <dbReference type="ARBA" id="ARBA00023002"/>
    </source>
</evidence>
<dbReference type="InterPro" id="IPR002347">
    <property type="entry name" value="SDR_fam"/>
</dbReference>
<dbReference type="PRINTS" id="PR00080">
    <property type="entry name" value="SDRFAMILY"/>
</dbReference>
<accession>A0ABX5NZ50</accession>
<dbReference type="SUPFAM" id="SSF51735">
    <property type="entry name" value="NAD(P)-binding Rossmann-fold domains"/>
    <property type="match status" value="1"/>
</dbReference>
<dbReference type="Pfam" id="PF13561">
    <property type="entry name" value="adh_short_C2"/>
    <property type="match status" value="1"/>
</dbReference>
<sequence length="261" mass="27810">MSLKGRVAVVTGGAGHIGRAVAAGLAELGATVCLLDRSAEAADTAADGIRNDLVGARVECLCIDLESEDDRNQVAREVMDRFGRLDILVNNAGFVGDSRLAGWVTDFEQQSIETWRRAIEVNLTAAFHISQSLSGLLRASGHGSIVNVSSIYGNVGPDMSLYDGTAMGNPAAYAVSKGGVVQMTRWLSTVLAPDIRVNCVSPGGVSRGQPAPFIERYIARTPLRRMGREDDFVGAVCYFASDLSDWVTGQNLMVDGGWTAW</sequence>
<keyword evidence="4" id="KW-1185">Reference proteome</keyword>
<keyword evidence="2" id="KW-0560">Oxidoreductase</keyword>
<dbReference type="PRINTS" id="PR00081">
    <property type="entry name" value="GDHRDH"/>
</dbReference>
<proteinExistence type="inferred from homology"/>
<comment type="caution">
    <text evidence="3">The sequence shown here is derived from an EMBL/GenBank/DDBJ whole genome shotgun (WGS) entry which is preliminary data.</text>
</comment>
<gene>
    <name evidence="3" type="ORF">DMY87_01585</name>
</gene>
<evidence type="ECO:0000313" key="4">
    <source>
        <dbReference type="Proteomes" id="UP000247536"/>
    </source>
</evidence>
<dbReference type="PANTHER" id="PTHR42760">
    <property type="entry name" value="SHORT-CHAIN DEHYDROGENASES/REDUCTASES FAMILY MEMBER"/>
    <property type="match status" value="1"/>
</dbReference>
<dbReference type="InterPro" id="IPR036291">
    <property type="entry name" value="NAD(P)-bd_dom_sf"/>
</dbReference>
<comment type="similarity">
    <text evidence="1">Belongs to the short-chain dehydrogenases/reductases (SDR) family.</text>
</comment>